<dbReference type="EMBL" id="JAUDZE010000001">
    <property type="protein sequence ID" value="MDN0013230.1"/>
    <property type="molecule type" value="Genomic_DNA"/>
</dbReference>
<dbReference type="CDD" id="cd00085">
    <property type="entry name" value="HNHc"/>
    <property type="match status" value="1"/>
</dbReference>
<name>A0ABT7WKM1_9GAMM</name>
<keyword evidence="2" id="KW-0378">Hydrolase</keyword>
<feature type="domain" description="HNH" evidence="1">
    <location>
        <begin position="53"/>
        <end position="86"/>
    </location>
</feature>
<keyword evidence="2" id="KW-0540">Nuclease</keyword>
<evidence type="ECO:0000313" key="2">
    <source>
        <dbReference type="EMBL" id="MDN0013230.1"/>
    </source>
</evidence>
<keyword evidence="3" id="KW-1185">Reference proteome</keyword>
<dbReference type="GO" id="GO:0004519">
    <property type="term" value="F:endonuclease activity"/>
    <property type="evidence" value="ECO:0007669"/>
    <property type="project" value="UniProtKB-KW"/>
</dbReference>
<protein>
    <submittedName>
        <fullName evidence="2">HNH endonuclease signature motif containing protein</fullName>
    </submittedName>
</protein>
<dbReference type="Gene3D" id="1.10.30.50">
    <property type="match status" value="1"/>
</dbReference>
<proteinExistence type="predicted"/>
<gene>
    <name evidence="2" type="ORF">QTA56_03120</name>
</gene>
<dbReference type="Pfam" id="PF01844">
    <property type="entry name" value="HNH"/>
    <property type="match status" value="1"/>
</dbReference>
<dbReference type="InterPro" id="IPR003615">
    <property type="entry name" value="HNH_nuc"/>
</dbReference>
<comment type="caution">
    <text evidence="2">The sequence shown here is derived from an EMBL/GenBank/DDBJ whole genome shotgun (WGS) entry which is preliminary data.</text>
</comment>
<reference evidence="2" key="1">
    <citation type="submission" date="2023-06" db="EMBL/GenBank/DDBJ databases">
        <title>Two novel species of Acinetobacter isolated from motorbike repairing workshop in Vietnam.</title>
        <authorList>
            <person name="Le N.T.T."/>
        </authorList>
    </citation>
    <scope>NUCLEOTIDE SEQUENCE</scope>
    <source>
        <strain evidence="2">VNH17</strain>
    </source>
</reference>
<dbReference type="RefSeq" id="WP_267979486.1">
    <property type="nucleotide sequence ID" value="NZ_JAPQKF010000001.1"/>
</dbReference>
<keyword evidence="2" id="KW-0255">Endonuclease</keyword>
<organism evidence="2 3">
    <name type="scientific">Acinetobacter thutiue</name>
    <dbReference type="NCBI Taxonomy" id="2998078"/>
    <lineage>
        <taxon>Bacteria</taxon>
        <taxon>Pseudomonadati</taxon>
        <taxon>Pseudomonadota</taxon>
        <taxon>Gammaproteobacteria</taxon>
        <taxon>Moraxellales</taxon>
        <taxon>Moraxellaceae</taxon>
        <taxon>Acinetobacter</taxon>
    </lineage>
</organism>
<evidence type="ECO:0000313" key="3">
    <source>
        <dbReference type="Proteomes" id="UP001168524"/>
    </source>
</evidence>
<evidence type="ECO:0000259" key="1">
    <source>
        <dbReference type="Pfam" id="PF01844"/>
    </source>
</evidence>
<dbReference type="Proteomes" id="UP001168524">
    <property type="component" value="Unassembled WGS sequence"/>
</dbReference>
<dbReference type="InterPro" id="IPR002711">
    <property type="entry name" value="HNH"/>
</dbReference>
<accession>A0ABT7WKM1</accession>
<sequence length="116" mass="13636">MKRKQNTIQKNRHTAYVNQNKRCYYCNQPMWEKKPEQFSKTFSVESDKTQWLKCTAEHVIAKQDGGNNSKENIVAACLYCNRYRHQGALQPKSAKAYKSLVSKKMRKGEWHSTFIS</sequence>